<evidence type="ECO:0000313" key="4">
    <source>
        <dbReference type="Proteomes" id="UP000193925"/>
    </source>
</evidence>
<dbReference type="Gene3D" id="3.40.50.300">
    <property type="entry name" value="P-loop containing nucleotide triphosphate hydrolases"/>
    <property type="match status" value="1"/>
</dbReference>
<dbReference type="EMBL" id="CCCS020000017">
    <property type="protein sequence ID" value="CDQ09222.1"/>
    <property type="molecule type" value="Genomic_DNA"/>
</dbReference>
<protein>
    <submittedName>
        <fullName evidence="2">Helicase domain-containing protein</fullName>
    </submittedName>
</protein>
<dbReference type="EMBL" id="LT841305">
    <property type="protein sequence ID" value="SMH64890.1"/>
    <property type="molecule type" value="Genomic_DNA"/>
</dbReference>
<name>A0A060UKK6_9PROT</name>
<sequence length="645" mass="72044">MLLETTKIPMADFMGRFASQFFEKAKDMLQPEYQPGQHPAIARQLEHLPMLRKPFPAQAENILAASVHLYACDQPAIVLSQDMGTGKTLVGSTIAMMGKRPQRIIVVVPPHLVAKWAREIEVTFPSVDVHKINHAGAIEALEKAYRAHSGQPERPEFWIIGRVRLRMSYRFHAQTNTQMQYSSWAERYVKRLTCPTCGGILMKPGKKPNKKETESMDLTEKVIPGAADGSEGDEDGIYYEFADHDFLNTAKRTCQHVKTGDQVKDGCGAPLWSARRLHEKSTEETIASAMQKLPGIGKGTAEKIMALAPTTIREIIRDLSNGDIHPAMSNVLNKSATKKVRAYIEHTGFTLGDGNYAPVEFIKRQIKKGWFDVAIFDELHEFKGDNTAQGVAFGILASRCRKVIGLTGTLVDGYAASLHPLLFRCDPQSLMRMGFGADDGARFQREMGVIRETVVEEEEDGLSTSRGRKVVRRQIRNLPGIHPNVVANLLLPNALFLDLPDIEKSLQQLAKEQGAGEVRLLPSFREVFVKIPQTVHQEERVTKFCKTILDAMKDAMRNGGEKGLMGPVMSAALYAADGGYKDVVCHPKRHEKPLGILKPIVTEHEILEKEKFMRDLAIRSVSAGRKLLIYTIYTDKLDLVRREVA</sequence>
<dbReference type="GO" id="GO:0004386">
    <property type="term" value="F:helicase activity"/>
    <property type="evidence" value="ECO:0007669"/>
    <property type="project" value="UniProtKB-KW"/>
</dbReference>
<dbReference type="RefSeq" id="WP_035191635.1">
    <property type="nucleotide sequence ID" value="NZ_CCCS020000017.1"/>
</dbReference>
<keyword evidence="2" id="KW-0067">ATP-binding</keyword>
<keyword evidence="4" id="KW-1185">Reference proteome</keyword>
<organism evidence="2">
    <name type="scientific">Acidithiobacillus ferrivorans</name>
    <dbReference type="NCBI Taxonomy" id="160808"/>
    <lineage>
        <taxon>Bacteria</taxon>
        <taxon>Pseudomonadati</taxon>
        <taxon>Pseudomonadota</taxon>
        <taxon>Acidithiobacillia</taxon>
        <taxon>Acidithiobacillales</taxon>
        <taxon>Acidithiobacillaceae</taxon>
        <taxon>Acidithiobacillus</taxon>
    </lineage>
</organism>
<dbReference type="SMART" id="SM00487">
    <property type="entry name" value="DEXDc"/>
    <property type="match status" value="1"/>
</dbReference>
<dbReference type="AlphaFoldDB" id="A0A060UKK6"/>
<reference evidence="3 4" key="3">
    <citation type="submission" date="2017-03" db="EMBL/GenBank/DDBJ databases">
        <authorList>
            <person name="Regsiter A."/>
            <person name="William W."/>
        </authorList>
    </citation>
    <scope>NUCLEOTIDE SEQUENCE [LARGE SCALE GENOMIC DNA]</scope>
    <source>
        <strain evidence="3">PRJEB5721</strain>
    </source>
</reference>
<reference evidence="2" key="1">
    <citation type="submission" date="2014-03" db="EMBL/GenBank/DDBJ databases">
        <authorList>
            <person name="Genoscope - CEA"/>
        </authorList>
    </citation>
    <scope>NUCLEOTIDE SEQUENCE [LARGE SCALE GENOMIC DNA]</scope>
    <source>
        <strain evidence="2">CF27</strain>
    </source>
</reference>
<dbReference type="InterPro" id="IPR027417">
    <property type="entry name" value="P-loop_NTPase"/>
</dbReference>
<proteinExistence type="predicted"/>
<evidence type="ECO:0000313" key="3">
    <source>
        <dbReference type="EMBL" id="SMH64890.1"/>
    </source>
</evidence>
<evidence type="ECO:0000259" key="1">
    <source>
        <dbReference type="SMART" id="SM00487"/>
    </source>
</evidence>
<keyword evidence="2" id="KW-0347">Helicase</keyword>
<dbReference type="InterPro" id="IPR014001">
    <property type="entry name" value="Helicase_ATP-bd"/>
</dbReference>
<feature type="domain" description="Helicase ATP-binding" evidence="1">
    <location>
        <begin position="50"/>
        <end position="445"/>
    </location>
</feature>
<accession>A0A060UKK6</accession>
<reference evidence="2" key="2">
    <citation type="submission" date="2014-07" db="EMBL/GenBank/DDBJ databases">
        <title>Initial genome analysis of the psychrotolerant acidophile Acidithiobacillus ferrivorans CF27: insights into iron and sulfur oxidation pathways and into biofilm formation.</title>
        <authorList>
            <person name="Talla E."/>
            <person name="Hedrich S."/>
            <person name="Mangenot S."/>
            <person name="Ji B."/>
            <person name="Johnson D.B."/>
            <person name="Barbe V."/>
            <person name="Bonnefoy V."/>
        </authorList>
    </citation>
    <scope>NUCLEOTIDE SEQUENCE [LARGE SCALE GENOMIC DNA]</scope>
    <source>
        <strain evidence="2">CF27</strain>
    </source>
</reference>
<keyword evidence="2" id="KW-0378">Hydrolase</keyword>
<gene>
    <name evidence="3" type="ORF">AFERRI_10924</name>
    <name evidence="2" type="ORF">AFERRI_240056</name>
</gene>
<dbReference type="Proteomes" id="UP000193925">
    <property type="component" value="Chromosome AFERRI"/>
</dbReference>
<keyword evidence="2" id="KW-0547">Nucleotide-binding</keyword>
<dbReference type="SUPFAM" id="SSF52540">
    <property type="entry name" value="P-loop containing nucleoside triphosphate hydrolases"/>
    <property type="match status" value="1"/>
</dbReference>
<evidence type="ECO:0000313" key="2">
    <source>
        <dbReference type="EMBL" id="CDQ09222.1"/>
    </source>
</evidence>